<evidence type="ECO:0000313" key="2">
    <source>
        <dbReference type="Proteomes" id="UP001234297"/>
    </source>
</evidence>
<reference evidence="1 2" key="1">
    <citation type="journal article" date="2022" name="Hortic Res">
        <title>A haplotype resolved chromosomal level avocado genome allows analysis of novel avocado genes.</title>
        <authorList>
            <person name="Nath O."/>
            <person name="Fletcher S.J."/>
            <person name="Hayward A."/>
            <person name="Shaw L.M."/>
            <person name="Masouleh A.K."/>
            <person name="Furtado A."/>
            <person name="Henry R.J."/>
            <person name="Mitter N."/>
        </authorList>
    </citation>
    <scope>NUCLEOTIDE SEQUENCE [LARGE SCALE GENOMIC DNA]</scope>
    <source>
        <strain evidence="2">cv. Hass</strain>
    </source>
</reference>
<dbReference type="Proteomes" id="UP001234297">
    <property type="component" value="Chromosome 2"/>
</dbReference>
<comment type="caution">
    <text evidence="1">The sequence shown here is derived from an EMBL/GenBank/DDBJ whole genome shotgun (WGS) entry which is preliminary data.</text>
</comment>
<accession>A0ACC2MFJ1</accession>
<gene>
    <name evidence="1" type="ORF">MRB53_006126</name>
</gene>
<name>A0ACC2MFJ1_PERAE</name>
<sequence length="213" mass="23980">MEVNEQSGPHRMYGLDRVMSPEIVEISEESLSVSREGKDVYVAVGKDDADVVTWALENAVYPGGCVYLIHVFPPLNSISTPVGRLSKSQVSREQFHTYANEENLRRRNVMQKYIRLCADSKVAVDTILIESDHTAKAIVDLIPVLNVTRLVMGTERPFSRRLRRGIGKGEYVRRNAPDFCKVTVICNGKSRPQITGHNERNFFECACFSGKFA</sequence>
<dbReference type="EMBL" id="CM056810">
    <property type="protein sequence ID" value="KAJ8644378.1"/>
    <property type="molecule type" value="Genomic_DNA"/>
</dbReference>
<protein>
    <submittedName>
        <fullName evidence="1">Uncharacterized protein</fullName>
    </submittedName>
</protein>
<evidence type="ECO:0000313" key="1">
    <source>
        <dbReference type="EMBL" id="KAJ8644378.1"/>
    </source>
</evidence>
<proteinExistence type="predicted"/>
<organism evidence="1 2">
    <name type="scientific">Persea americana</name>
    <name type="common">Avocado</name>
    <dbReference type="NCBI Taxonomy" id="3435"/>
    <lineage>
        <taxon>Eukaryota</taxon>
        <taxon>Viridiplantae</taxon>
        <taxon>Streptophyta</taxon>
        <taxon>Embryophyta</taxon>
        <taxon>Tracheophyta</taxon>
        <taxon>Spermatophyta</taxon>
        <taxon>Magnoliopsida</taxon>
        <taxon>Magnoliidae</taxon>
        <taxon>Laurales</taxon>
        <taxon>Lauraceae</taxon>
        <taxon>Persea</taxon>
    </lineage>
</organism>
<keyword evidence="2" id="KW-1185">Reference proteome</keyword>